<dbReference type="InterPro" id="IPR045886">
    <property type="entry name" value="ThiF/MoeB/HesA"/>
</dbReference>
<proteinExistence type="predicted"/>
<reference evidence="2" key="2">
    <citation type="journal article" date="2021" name="PeerJ">
        <title>Extensive microbial diversity within the chicken gut microbiome revealed by metagenomics and culture.</title>
        <authorList>
            <person name="Gilroy R."/>
            <person name="Ravi A."/>
            <person name="Getino M."/>
            <person name="Pursley I."/>
            <person name="Horton D.L."/>
            <person name="Alikhan N.F."/>
            <person name="Baker D."/>
            <person name="Gharbi K."/>
            <person name="Hall N."/>
            <person name="Watson M."/>
            <person name="Adriaenssens E.M."/>
            <person name="Foster-Nyarko E."/>
            <person name="Jarju S."/>
            <person name="Secka A."/>
            <person name="Antonio M."/>
            <person name="Oren A."/>
            <person name="Chaudhuri R.R."/>
            <person name="La Ragione R."/>
            <person name="Hildebrand F."/>
            <person name="Pallen M.J."/>
        </authorList>
    </citation>
    <scope>NUCLEOTIDE SEQUENCE</scope>
    <source>
        <strain evidence="2">35461</strain>
    </source>
</reference>
<evidence type="ECO:0000313" key="2">
    <source>
        <dbReference type="EMBL" id="HIV10032.1"/>
    </source>
</evidence>
<dbReference type="InterPro" id="IPR000594">
    <property type="entry name" value="ThiF_NAD_FAD-bd"/>
</dbReference>
<dbReference type="InterPro" id="IPR035985">
    <property type="entry name" value="Ubiquitin-activating_enz"/>
</dbReference>
<protein>
    <submittedName>
        <fullName evidence="2">tRNA threonylcarbamoyladenosine dehydratase</fullName>
    </submittedName>
</protein>
<dbReference type="SUPFAM" id="SSF69572">
    <property type="entry name" value="Activating enzymes of the ubiquitin-like proteins"/>
    <property type="match status" value="1"/>
</dbReference>
<reference evidence="2" key="1">
    <citation type="submission" date="2020-10" db="EMBL/GenBank/DDBJ databases">
        <authorList>
            <person name="Gilroy R."/>
        </authorList>
    </citation>
    <scope>NUCLEOTIDE SEQUENCE</scope>
    <source>
        <strain evidence="2">35461</strain>
    </source>
</reference>
<dbReference type="GO" id="GO:0061503">
    <property type="term" value="F:tRNA threonylcarbamoyladenosine dehydratase"/>
    <property type="evidence" value="ECO:0007669"/>
    <property type="project" value="TreeGrafter"/>
</dbReference>
<name>A0A9D1T3A0_9BACT</name>
<dbReference type="CDD" id="cd00755">
    <property type="entry name" value="YgdL_like"/>
    <property type="match status" value="1"/>
</dbReference>
<dbReference type="Gene3D" id="3.40.50.720">
    <property type="entry name" value="NAD(P)-binding Rossmann-like Domain"/>
    <property type="match status" value="1"/>
</dbReference>
<dbReference type="EMBL" id="DVOR01000248">
    <property type="protein sequence ID" value="HIV10032.1"/>
    <property type="molecule type" value="Genomic_DNA"/>
</dbReference>
<dbReference type="PANTHER" id="PTHR43267:SF1">
    <property type="entry name" value="TRNA THREONYLCARBAMOYLADENOSINE DEHYDRATASE"/>
    <property type="match status" value="1"/>
</dbReference>
<dbReference type="Proteomes" id="UP000886845">
    <property type="component" value="Unassembled WGS sequence"/>
</dbReference>
<sequence length="231" mass="23810">MSETLLRAEALLGAEAMARLRAARVLVVGLGAVGGACVEALARSGVGELWLVDGDVFEPSNLNRQPFAALSILGQPKADATAARLRDVAPTCAATAERLRVDAANVGALLDRAAPQAVVDAIDDVPAKLALLAECLRRGLPAWSAMGAARKRDPSALCVTDLSKTQVCPLARRVRQGLRALGLERGVRCVWSREPAAPQIPGAPLGSLMPVTASAGLLLAADVIKSLSSAG</sequence>
<dbReference type="GO" id="GO:0008641">
    <property type="term" value="F:ubiquitin-like modifier activating enzyme activity"/>
    <property type="evidence" value="ECO:0007669"/>
    <property type="project" value="InterPro"/>
</dbReference>
<feature type="domain" description="THIF-type NAD/FAD binding fold" evidence="1">
    <location>
        <begin position="11"/>
        <end position="229"/>
    </location>
</feature>
<evidence type="ECO:0000313" key="3">
    <source>
        <dbReference type="Proteomes" id="UP000886845"/>
    </source>
</evidence>
<comment type="caution">
    <text evidence="2">The sequence shown here is derived from an EMBL/GenBank/DDBJ whole genome shotgun (WGS) entry which is preliminary data.</text>
</comment>
<dbReference type="Pfam" id="PF00899">
    <property type="entry name" value="ThiF"/>
    <property type="match status" value="1"/>
</dbReference>
<dbReference type="AlphaFoldDB" id="A0A9D1T3A0"/>
<accession>A0A9D1T3A0</accession>
<dbReference type="GO" id="GO:0061504">
    <property type="term" value="P:cyclic threonylcarbamoyladenosine biosynthetic process"/>
    <property type="evidence" value="ECO:0007669"/>
    <property type="project" value="TreeGrafter"/>
</dbReference>
<organism evidence="2 3">
    <name type="scientific">Candidatus Spyradenecus faecavium</name>
    <dbReference type="NCBI Taxonomy" id="2840947"/>
    <lineage>
        <taxon>Bacteria</taxon>
        <taxon>Pseudomonadati</taxon>
        <taxon>Lentisphaerota</taxon>
        <taxon>Lentisphaeria</taxon>
        <taxon>Lentisphaerales</taxon>
        <taxon>Lentisphaeraceae</taxon>
        <taxon>Lentisphaeraceae incertae sedis</taxon>
        <taxon>Candidatus Spyradenecus</taxon>
    </lineage>
</organism>
<evidence type="ECO:0000259" key="1">
    <source>
        <dbReference type="Pfam" id="PF00899"/>
    </source>
</evidence>
<gene>
    <name evidence="2" type="ORF">IAC79_07960</name>
</gene>
<dbReference type="PANTHER" id="PTHR43267">
    <property type="entry name" value="TRNA THREONYLCARBAMOYLADENOSINE DEHYDRATASE"/>
    <property type="match status" value="1"/>
</dbReference>